<dbReference type="SUPFAM" id="SSF55486">
    <property type="entry name" value="Metalloproteases ('zincins'), catalytic domain"/>
    <property type="match status" value="1"/>
</dbReference>
<evidence type="ECO:0000259" key="2">
    <source>
        <dbReference type="Pfam" id="PF01433"/>
    </source>
</evidence>
<dbReference type="STRING" id="246437.L9JCR9"/>
<dbReference type="GO" id="GO:0005615">
    <property type="term" value="C:extracellular space"/>
    <property type="evidence" value="ECO:0007669"/>
    <property type="project" value="TreeGrafter"/>
</dbReference>
<evidence type="ECO:0000313" key="5">
    <source>
        <dbReference type="Proteomes" id="UP000011518"/>
    </source>
</evidence>
<dbReference type="MEROPS" id="M01.026"/>
<feature type="domain" description="ERAP1-like C-terminal" evidence="3">
    <location>
        <begin position="260"/>
        <end position="311"/>
    </location>
</feature>
<dbReference type="GO" id="GO:0006508">
    <property type="term" value="P:proteolysis"/>
    <property type="evidence" value="ECO:0007669"/>
    <property type="project" value="TreeGrafter"/>
</dbReference>
<reference evidence="5" key="2">
    <citation type="journal article" date="2013" name="Nat. Commun.">
        <title>Genome of the Chinese tree shrew.</title>
        <authorList>
            <person name="Fan Y."/>
            <person name="Huang Z.Y."/>
            <person name="Cao C.C."/>
            <person name="Chen C.S."/>
            <person name="Chen Y.X."/>
            <person name="Fan D.D."/>
            <person name="He J."/>
            <person name="Hou H.L."/>
            <person name="Hu L."/>
            <person name="Hu X.T."/>
            <person name="Jiang X.T."/>
            <person name="Lai R."/>
            <person name="Lang Y.S."/>
            <person name="Liang B."/>
            <person name="Liao S.G."/>
            <person name="Mu D."/>
            <person name="Ma Y.Y."/>
            <person name="Niu Y.Y."/>
            <person name="Sun X.Q."/>
            <person name="Xia J.Q."/>
            <person name="Xiao J."/>
            <person name="Xiong Z.Q."/>
            <person name="Xu L."/>
            <person name="Yang L."/>
            <person name="Zhang Y."/>
            <person name="Zhao W."/>
            <person name="Zhao X.D."/>
            <person name="Zheng Y.T."/>
            <person name="Zhou J.M."/>
            <person name="Zhu Y.B."/>
            <person name="Zhang G.J."/>
            <person name="Wang J."/>
            <person name="Yao Y.G."/>
        </authorList>
    </citation>
    <scope>NUCLEOTIDE SEQUENCE [LARGE SCALE GENOMIC DNA]</scope>
</reference>
<dbReference type="PANTHER" id="PTHR11533">
    <property type="entry name" value="PROTEASE M1 ZINC METALLOPROTEASE"/>
    <property type="match status" value="1"/>
</dbReference>
<dbReference type="GO" id="GO:0016020">
    <property type="term" value="C:membrane"/>
    <property type="evidence" value="ECO:0007669"/>
    <property type="project" value="TreeGrafter"/>
</dbReference>
<reference evidence="5" key="1">
    <citation type="submission" date="2012-07" db="EMBL/GenBank/DDBJ databases">
        <title>Genome of the Chinese tree shrew, a rising model animal genetically related to primates.</title>
        <authorList>
            <person name="Zhang G."/>
            <person name="Fan Y."/>
            <person name="Yao Y."/>
            <person name="Huang Z."/>
        </authorList>
    </citation>
    <scope>NUCLEOTIDE SEQUENCE [LARGE SCALE GENOMIC DNA]</scope>
</reference>
<dbReference type="GO" id="GO:0005737">
    <property type="term" value="C:cytoplasm"/>
    <property type="evidence" value="ECO:0007669"/>
    <property type="project" value="TreeGrafter"/>
</dbReference>
<dbReference type="Pfam" id="PF01433">
    <property type="entry name" value="Peptidase_M1"/>
    <property type="match status" value="1"/>
</dbReference>
<dbReference type="InterPro" id="IPR024571">
    <property type="entry name" value="ERAP1-like_C_dom"/>
</dbReference>
<dbReference type="EMBL" id="KB321054">
    <property type="protein sequence ID" value="ELW48410.1"/>
    <property type="molecule type" value="Genomic_DNA"/>
</dbReference>
<keyword evidence="5" id="KW-1185">Reference proteome</keyword>
<dbReference type="AlphaFoldDB" id="L9JCR9"/>
<dbReference type="Pfam" id="PF11838">
    <property type="entry name" value="ERAP1_C"/>
    <property type="match status" value="1"/>
</dbReference>
<dbReference type="GO" id="GO:0070006">
    <property type="term" value="F:metalloaminopeptidase activity"/>
    <property type="evidence" value="ECO:0007669"/>
    <property type="project" value="TreeGrafter"/>
</dbReference>
<comment type="similarity">
    <text evidence="1">Belongs to the peptidase M1 family.</text>
</comment>
<dbReference type="InterPro" id="IPR042097">
    <property type="entry name" value="Aminopeptidase_N-like_N_sf"/>
</dbReference>
<dbReference type="GO" id="GO:0043171">
    <property type="term" value="P:peptide catabolic process"/>
    <property type="evidence" value="ECO:0007669"/>
    <property type="project" value="TreeGrafter"/>
</dbReference>
<evidence type="ECO:0000256" key="1">
    <source>
        <dbReference type="ARBA" id="ARBA00010136"/>
    </source>
</evidence>
<dbReference type="InParanoid" id="L9JCR9"/>
<organism evidence="4 5">
    <name type="scientific">Tupaia chinensis</name>
    <name type="common">Chinese tree shrew</name>
    <name type="synonym">Tupaia belangeri chinensis</name>
    <dbReference type="NCBI Taxonomy" id="246437"/>
    <lineage>
        <taxon>Eukaryota</taxon>
        <taxon>Metazoa</taxon>
        <taxon>Chordata</taxon>
        <taxon>Craniata</taxon>
        <taxon>Vertebrata</taxon>
        <taxon>Euteleostomi</taxon>
        <taxon>Mammalia</taxon>
        <taxon>Eutheria</taxon>
        <taxon>Euarchontoglires</taxon>
        <taxon>Scandentia</taxon>
        <taxon>Tupaiidae</taxon>
        <taxon>Tupaia</taxon>
    </lineage>
</organism>
<sequence>MPVLRQSVKEDVNGSKWTATTFDTTPRMPTYLAAFALCDFDQVNRTERGKEPPLGSVSRASLELFEQPFGEVSTESCTLSSFLKAAGFWRALRMTLKKGRSLSPLQPFGEVSTESCTLSSFLKAAGFWLGTEEERTGRLLQQHLDTSAQIRIWARKDAIANGDADYALNAAGPIFSFLEDLLNISYPLPKTDIIALPYFDNHAMENWGLMIFDESVLLLQPNDRLTEKRTMISFIVSHEIIHQACEVFPEMQVSEADHDWVILNLNMTGYYRVNYDKLGWKKLSQQLEKDPKAIPVIHRLQLIDDAFSLSKYLEYAITTFPFTFNETNVIEAVAESELGRYVAKDFLVNNWRAVSERYGAQSLVTLMYIIGRAVTTDLQISELQQFFSDMLEEHQKIAVQAKLQTMKNENLKNKKQISRIAEWLRKNT</sequence>
<dbReference type="eggNOG" id="KOG1046">
    <property type="taxonomic scope" value="Eukaryota"/>
</dbReference>
<dbReference type="GO" id="GO:0008270">
    <property type="term" value="F:zinc ion binding"/>
    <property type="evidence" value="ECO:0007669"/>
    <property type="project" value="InterPro"/>
</dbReference>
<name>L9JCR9_TUPCH</name>
<keyword evidence="4" id="KW-0031">Aminopeptidase</keyword>
<dbReference type="Gene3D" id="2.60.40.1730">
    <property type="entry name" value="tricorn interacting facor f3 domain"/>
    <property type="match status" value="1"/>
</dbReference>
<feature type="domain" description="Peptidase M1 membrane alanine aminopeptidase" evidence="2">
    <location>
        <begin position="166"/>
        <end position="243"/>
    </location>
</feature>
<gene>
    <name evidence="4" type="ORF">TREES_T100021836</name>
</gene>
<dbReference type="GO" id="GO:0042277">
    <property type="term" value="F:peptide binding"/>
    <property type="evidence" value="ECO:0007669"/>
    <property type="project" value="TreeGrafter"/>
</dbReference>
<dbReference type="InterPro" id="IPR050344">
    <property type="entry name" value="Peptidase_M1_aminopeptidases"/>
</dbReference>
<dbReference type="Gene3D" id="1.25.50.20">
    <property type="match status" value="1"/>
</dbReference>
<dbReference type="InterPro" id="IPR014782">
    <property type="entry name" value="Peptidase_M1_dom"/>
</dbReference>
<accession>L9JCR9</accession>
<evidence type="ECO:0000313" key="4">
    <source>
        <dbReference type="EMBL" id="ELW48410.1"/>
    </source>
</evidence>
<keyword evidence="4" id="KW-0645">Protease</keyword>
<proteinExistence type="inferred from homology"/>
<dbReference type="PANTHER" id="PTHR11533:SF31">
    <property type="entry name" value="AMINOPEPTIDASE Q"/>
    <property type="match status" value="1"/>
</dbReference>
<keyword evidence="4" id="KW-0378">Hydrolase</keyword>
<dbReference type="Gene3D" id="2.60.40.1910">
    <property type="match status" value="1"/>
</dbReference>
<evidence type="ECO:0000259" key="3">
    <source>
        <dbReference type="Pfam" id="PF11838"/>
    </source>
</evidence>
<dbReference type="Proteomes" id="UP000011518">
    <property type="component" value="Unassembled WGS sequence"/>
</dbReference>
<protein>
    <submittedName>
        <fullName evidence="4">Aminopeptidase Q</fullName>
    </submittedName>
</protein>
<dbReference type="Gene3D" id="3.30.2010.30">
    <property type="match status" value="1"/>
</dbReference>